<organism evidence="1">
    <name type="scientific">marine metagenome</name>
    <dbReference type="NCBI Taxonomy" id="408172"/>
    <lineage>
        <taxon>unclassified sequences</taxon>
        <taxon>metagenomes</taxon>
        <taxon>ecological metagenomes</taxon>
    </lineage>
</organism>
<proteinExistence type="predicted"/>
<reference evidence="1" key="1">
    <citation type="submission" date="2018-05" db="EMBL/GenBank/DDBJ databases">
        <authorList>
            <person name="Lanie J.A."/>
            <person name="Ng W.-L."/>
            <person name="Kazmierczak K.M."/>
            <person name="Andrzejewski T.M."/>
            <person name="Davidsen T.M."/>
            <person name="Wayne K.J."/>
            <person name="Tettelin H."/>
            <person name="Glass J.I."/>
            <person name="Rusch D."/>
            <person name="Podicherti R."/>
            <person name="Tsui H.-C.T."/>
            <person name="Winkler M.E."/>
        </authorList>
    </citation>
    <scope>NUCLEOTIDE SEQUENCE</scope>
</reference>
<feature type="non-terminal residue" evidence="1">
    <location>
        <position position="1"/>
    </location>
</feature>
<accession>A0A383E5A8</accession>
<gene>
    <name evidence="1" type="ORF">METZ01_LOCUS504487</name>
</gene>
<sequence>QDVVEAQQAEILVRIRQEKIQVELLALTGEFYEKYELNQE</sequence>
<dbReference type="EMBL" id="UINC01222729">
    <property type="protein sequence ID" value="SVE51633.1"/>
    <property type="molecule type" value="Genomic_DNA"/>
</dbReference>
<protein>
    <submittedName>
        <fullName evidence="1">Uncharacterized protein</fullName>
    </submittedName>
</protein>
<name>A0A383E5A8_9ZZZZ</name>
<evidence type="ECO:0000313" key="1">
    <source>
        <dbReference type="EMBL" id="SVE51633.1"/>
    </source>
</evidence>
<dbReference type="AlphaFoldDB" id="A0A383E5A8"/>